<reference evidence="5 6" key="1">
    <citation type="submission" date="2024-01" db="EMBL/GenBank/DDBJ databases">
        <title>Genome assemblies of Stephania.</title>
        <authorList>
            <person name="Yang L."/>
        </authorList>
    </citation>
    <scope>NUCLEOTIDE SEQUENCE [LARGE SCALE GENOMIC DNA]</scope>
    <source>
        <strain evidence="5">JXDWG</strain>
        <tissue evidence="5">Leaf</tissue>
    </source>
</reference>
<dbReference type="SUPFAM" id="SSF48371">
    <property type="entry name" value="ARM repeat"/>
    <property type="match status" value="1"/>
</dbReference>
<dbReference type="AlphaFoldDB" id="A0AAP0HD48"/>
<dbReference type="Pfam" id="PF08167">
    <property type="entry name" value="RIX1"/>
    <property type="match status" value="1"/>
</dbReference>
<dbReference type="Gene3D" id="1.25.10.10">
    <property type="entry name" value="Leucine-rich Repeat Variant"/>
    <property type="match status" value="1"/>
</dbReference>
<evidence type="ECO:0000256" key="1">
    <source>
        <dbReference type="ARBA" id="ARBA00004123"/>
    </source>
</evidence>
<sequence length="526" mass="58148">MFDVRSNPSLLKQVLANYVPEKDRPFSDSSRITTAVESIKSHGLLSESLDEATDQKLADRWRKAVDDWFERLLHLVSSNATDKCLAGIWLIGITCEECSMERFLSSYPTWLKELSAKLELPSDSQFVKVASCASLSDLVLRLSGSPNLKKEGTSHSGKLVQLVLKLLTEDGSEAVWGGSLDLLCTLINCFPSSVHKHYDRVEALIVSKLISGNCNSDISKKLAHCLALLPRAGGDEKSWDLMMQKILKSINDYLTDALQDPEDERKSVEIMRLLVPPGKATPFPLGGIEFSKKMQDQAALRSEEWLFSRASMLMLCCCKILTNPFPVQVNVPIHVLIALVRRVLSIDGSWSQPSRLPQGFVCSELPMLHLQCLDMLTAMIKAIRSQLLPHAGVVVKLLKEYFGRCTLPALRIKVYSIIQILLISMGVGSARCLAEEVIRNAFSDLDAVGKGICESSPLVFSKQEVYGRKRKHASIAVPSVENRNDGSAAGELPRSKLAAPRSVQIAALRALETLLTIVRIFVIAHE</sequence>
<dbReference type="InterPro" id="IPR012583">
    <property type="entry name" value="RIX1_N"/>
</dbReference>
<dbReference type="GO" id="GO:0006364">
    <property type="term" value="P:rRNA processing"/>
    <property type="evidence" value="ECO:0007669"/>
    <property type="project" value="TreeGrafter"/>
</dbReference>
<keyword evidence="3" id="KW-0539">Nucleus</keyword>
<comment type="subcellular location">
    <subcellularLocation>
        <location evidence="1">Nucleus</location>
    </subcellularLocation>
</comment>
<dbReference type="Proteomes" id="UP001419268">
    <property type="component" value="Unassembled WGS sequence"/>
</dbReference>
<accession>A0AAP0HD48</accession>
<comment type="caution">
    <text evidence="5">The sequence shown here is derived from an EMBL/GenBank/DDBJ whole genome shotgun (WGS) entry which is preliminary data.</text>
</comment>
<protein>
    <recommendedName>
        <fullName evidence="4">Pre-rRNA-processing protein RIX1 N-terminal domain-containing protein</fullName>
    </recommendedName>
</protein>
<dbReference type="EMBL" id="JBBNAG010000013">
    <property type="protein sequence ID" value="KAK9083953.1"/>
    <property type="molecule type" value="Genomic_DNA"/>
</dbReference>
<proteinExistence type="inferred from homology"/>
<keyword evidence="6" id="KW-1185">Reference proteome</keyword>
<name>A0AAP0HD48_9MAGN</name>
<gene>
    <name evidence="5" type="ORF">Scep_030424</name>
</gene>
<dbReference type="PANTHER" id="PTHR34105:SF1">
    <property type="entry name" value="PROLINE-, GLUTAMIC ACID- AND LEUCINE-RICH PROTEIN 1"/>
    <property type="match status" value="1"/>
</dbReference>
<evidence type="ECO:0000256" key="2">
    <source>
        <dbReference type="ARBA" id="ARBA00010511"/>
    </source>
</evidence>
<evidence type="ECO:0000313" key="6">
    <source>
        <dbReference type="Proteomes" id="UP001419268"/>
    </source>
</evidence>
<dbReference type="InterPro" id="IPR011989">
    <property type="entry name" value="ARM-like"/>
</dbReference>
<comment type="similarity">
    <text evidence="2">Belongs to the RIX1/PELP1 family.</text>
</comment>
<evidence type="ECO:0000313" key="5">
    <source>
        <dbReference type="EMBL" id="KAK9083953.1"/>
    </source>
</evidence>
<dbReference type="PANTHER" id="PTHR34105">
    <property type="entry name" value="PROLINE-, GLUTAMIC ACID- AND LEUCINE-RICH PROTEIN 1"/>
    <property type="match status" value="1"/>
</dbReference>
<evidence type="ECO:0000256" key="3">
    <source>
        <dbReference type="ARBA" id="ARBA00023242"/>
    </source>
</evidence>
<dbReference type="GO" id="GO:0005634">
    <property type="term" value="C:nucleus"/>
    <property type="evidence" value="ECO:0007669"/>
    <property type="project" value="UniProtKB-SubCell"/>
</dbReference>
<dbReference type="InterPro" id="IPR016024">
    <property type="entry name" value="ARM-type_fold"/>
</dbReference>
<feature type="domain" description="Pre-rRNA-processing protein RIX1 N-terminal" evidence="4">
    <location>
        <begin position="13"/>
        <end position="215"/>
    </location>
</feature>
<evidence type="ECO:0000259" key="4">
    <source>
        <dbReference type="Pfam" id="PF08167"/>
    </source>
</evidence>
<organism evidence="5 6">
    <name type="scientific">Stephania cephalantha</name>
    <dbReference type="NCBI Taxonomy" id="152367"/>
    <lineage>
        <taxon>Eukaryota</taxon>
        <taxon>Viridiplantae</taxon>
        <taxon>Streptophyta</taxon>
        <taxon>Embryophyta</taxon>
        <taxon>Tracheophyta</taxon>
        <taxon>Spermatophyta</taxon>
        <taxon>Magnoliopsida</taxon>
        <taxon>Ranunculales</taxon>
        <taxon>Menispermaceae</taxon>
        <taxon>Menispermoideae</taxon>
        <taxon>Cissampelideae</taxon>
        <taxon>Stephania</taxon>
    </lineage>
</organism>